<evidence type="ECO:0000313" key="2">
    <source>
        <dbReference type="Proteomes" id="UP001058074"/>
    </source>
</evidence>
<protein>
    <submittedName>
        <fullName evidence="1">Lipoprotein</fullName>
    </submittedName>
</protein>
<accession>A0ACB5RC86</accession>
<proteinExistence type="predicted"/>
<organism evidence="1 2">
    <name type="scientific">Inconstantimicrobium mannanitabidum</name>
    <dbReference type="NCBI Taxonomy" id="1604901"/>
    <lineage>
        <taxon>Bacteria</taxon>
        <taxon>Bacillati</taxon>
        <taxon>Bacillota</taxon>
        <taxon>Clostridia</taxon>
        <taxon>Eubacteriales</taxon>
        <taxon>Clostridiaceae</taxon>
        <taxon>Inconstantimicrobium</taxon>
    </lineage>
</organism>
<evidence type="ECO:0000313" key="1">
    <source>
        <dbReference type="EMBL" id="GKX66848.1"/>
    </source>
</evidence>
<comment type="caution">
    <text evidence="1">The sequence shown here is derived from an EMBL/GenBank/DDBJ whole genome shotgun (WGS) entry which is preliminary data.</text>
</comment>
<gene>
    <name evidence="1" type="ORF">rsdtw13_21060</name>
</gene>
<name>A0ACB5RC86_9CLOT</name>
<sequence>MKKLFYCLIVIFSIVTLEGCSNTKFISFEKKPSNSYYCDELSNLINSNSYNLKILDLNMYKQKEISNEEKKVLIDFFKHMDKKKNIITNTGNDISNEKIQYKMFIEANSQKYVINIYNDKYCAVHPWDGEFVEDYIDSDGIPRNYNLYGFCKYIFREYL</sequence>
<keyword evidence="1" id="KW-0449">Lipoprotein</keyword>
<reference evidence="1" key="1">
    <citation type="journal article" date="2025" name="Int. J. Syst. Evol. Microbiol.">
        <title>Inconstantimicrobium mannanitabidum sp. nov., a novel member of the family Clostridiaceae isolated from anoxic soil under the treatment of reductive soil disinfestation.</title>
        <authorList>
            <person name="Ueki A."/>
            <person name="Tonouchi A."/>
            <person name="Honma S."/>
            <person name="Kaku N."/>
            <person name="Ueki K."/>
        </authorList>
    </citation>
    <scope>NUCLEOTIDE SEQUENCE</scope>
    <source>
        <strain evidence="1">TW13</strain>
    </source>
</reference>
<dbReference type="EMBL" id="BROD01000001">
    <property type="protein sequence ID" value="GKX66848.1"/>
    <property type="molecule type" value="Genomic_DNA"/>
</dbReference>
<dbReference type="Proteomes" id="UP001058074">
    <property type="component" value="Unassembled WGS sequence"/>
</dbReference>
<keyword evidence="2" id="KW-1185">Reference proteome</keyword>